<evidence type="ECO:0000313" key="7">
    <source>
        <dbReference type="Proteomes" id="UP000039324"/>
    </source>
</evidence>
<dbReference type="Pfam" id="PF09805">
    <property type="entry name" value="Nop25"/>
    <property type="match status" value="1"/>
</dbReference>
<dbReference type="Proteomes" id="UP000039324">
    <property type="component" value="Unassembled WGS sequence"/>
</dbReference>
<feature type="compositionally biased region" description="Basic residues" evidence="5">
    <location>
        <begin position="1"/>
        <end position="18"/>
    </location>
</feature>
<protein>
    <recommendedName>
        <fullName evidence="8">Nucleolar protein 12</fullName>
    </recommendedName>
</protein>
<evidence type="ECO:0000256" key="4">
    <source>
        <dbReference type="ARBA" id="ARBA00023242"/>
    </source>
</evidence>
<feature type="region of interest" description="Disordered" evidence="5">
    <location>
        <begin position="121"/>
        <end position="195"/>
    </location>
</feature>
<organism evidence="6 7">
    <name type="scientific">Plasmodiophora brassicae</name>
    <name type="common">Clubroot disease agent</name>
    <dbReference type="NCBI Taxonomy" id="37360"/>
    <lineage>
        <taxon>Eukaryota</taxon>
        <taxon>Sar</taxon>
        <taxon>Rhizaria</taxon>
        <taxon>Endomyxa</taxon>
        <taxon>Phytomyxea</taxon>
        <taxon>Plasmodiophorida</taxon>
        <taxon>Plasmodiophoridae</taxon>
        <taxon>Plasmodiophora</taxon>
    </lineage>
</organism>
<evidence type="ECO:0000256" key="5">
    <source>
        <dbReference type="SAM" id="MobiDB-lite"/>
    </source>
</evidence>
<evidence type="ECO:0008006" key="8">
    <source>
        <dbReference type="Google" id="ProtNLM"/>
    </source>
</evidence>
<reference evidence="6 7" key="1">
    <citation type="submission" date="2015-02" db="EMBL/GenBank/DDBJ databases">
        <authorList>
            <person name="Chooi Y.-H."/>
        </authorList>
    </citation>
    <scope>NUCLEOTIDE SEQUENCE [LARGE SCALE GENOMIC DNA]</scope>
    <source>
        <strain evidence="6">E3</strain>
    </source>
</reference>
<dbReference type="PANTHER" id="PTHR14577:SF0">
    <property type="entry name" value="NUCLEOLAR PROTEIN 12"/>
    <property type="match status" value="1"/>
</dbReference>
<feature type="compositionally biased region" description="Basic and acidic residues" evidence="5">
    <location>
        <begin position="41"/>
        <end position="57"/>
    </location>
</feature>
<name>A0A0G4IQE0_PLABS</name>
<dbReference type="PANTHER" id="PTHR14577">
    <property type="entry name" value="NUCLEOLAR PROTEIN 12"/>
    <property type="match status" value="1"/>
</dbReference>
<dbReference type="InterPro" id="IPR019186">
    <property type="entry name" value="Nucleolar_protein_12"/>
</dbReference>
<feature type="region of interest" description="Disordered" evidence="5">
    <location>
        <begin position="36"/>
        <end position="70"/>
    </location>
</feature>
<evidence type="ECO:0000256" key="2">
    <source>
        <dbReference type="ARBA" id="ARBA00007175"/>
    </source>
</evidence>
<keyword evidence="7" id="KW-1185">Reference proteome</keyword>
<gene>
    <name evidence="6" type="ORF">PBRA_000710</name>
</gene>
<accession>A0A0G4IQE0</accession>
<sequence length="195" mass="22631">MKAKPTKRGLRKPPRRGPKLISFDEDSRVDFVTGFHKRKVQRQEHARKELEEKARKERRERRKDQRKARTEYYETLHPSLFKDHKLVDVSSDEECQNDSTPAVVHQFDDDEFESVVVTTTSGILAESDDDQPHSNPPQKALTGTRPSAESREKCVGKDVKRRSSVRRMAPKNKAIRSKRGRLTKVGKVRRDSNTR</sequence>
<feature type="compositionally biased region" description="Basic and acidic residues" evidence="5">
    <location>
        <begin position="148"/>
        <end position="158"/>
    </location>
</feature>
<evidence type="ECO:0000256" key="3">
    <source>
        <dbReference type="ARBA" id="ARBA00023054"/>
    </source>
</evidence>
<feature type="region of interest" description="Disordered" evidence="5">
    <location>
        <begin position="1"/>
        <end position="23"/>
    </location>
</feature>
<dbReference type="OrthoDB" id="551633at2759"/>
<keyword evidence="3" id="KW-0175">Coiled coil</keyword>
<dbReference type="AlphaFoldDB" id="A0A0G4IQE0"/>
<dbReference type="STRING" id="37360.A0A0G4IQE0"/>
<keyword evidence="4" id="KW-0539">Nucleus</keyword>
<proteinExistence type="inferred from homology"/>
<dbReference type="GO" id="GO:0005730">
    <property type="term" value="C:nucleolus"/>
    <property type="evidence" value="ECO:0007669"/>
    <property type="project" value="UniProtKB-SubCell"/>
</dbReference>
<dbReference type="GO" id="GO:0019843">
    <property type="term" value="F:rRNA binding"/>
    <property type="evidence" value="ECO:0007669"/>
    <property type="project" value="TreeGrafter"/>
</dbReference>
<dbReference type="EMBL" id="CDSF01000079">
    <property type="protein sequence ID" value="CEO97364.1"/>
    <property type="molecule type" value="Genomic_DNA"/>
</dbReference>
<feature type="compositionally biased region" description="Basic residues" evidence="5">
    <location>
        <begin position="159"/>
        <end position="187"/>
    </location>
</feature>
<evidence type="ECO:0000313" key="6">
    <source>
        <dbReference type="EMBL" id="CEO97364.1"/>
    </source>
</evidence>
<comment type="subcellular location">
    <subcellularLocation>
        <location evidence="1">Nucleus</location>
        <location evidence="1">Nucleolus</location>
    </subcellularLocation>
</comment>
<comment type="similarity">
    <text evidence="2">Belongs to the RRP17 family.</text>
</comment>
<evidence type="ECO:0000256" key="1">
    <source>
        <dbReference type="ARBA" id="ARBA00004604"/>
    </source>
</evidence>